<dbReference type="AlphaFoldDB" id="A0A1Z5KHZ6"/>
<dbReference type="SMR" id="A0A1Z5KHZ6"/>
<protein>
    <submittedName>
        <fullName evidence="2">Uncharacterized protein</fullName>
    </submittedName>
</protein>
<dbReference type="OrthoDB" id="25818at2759"/>
<dbReference type="PANTHER" id="PTHR13061">
    <property type="entry name" value="DYNACTIN SUBUNIT P25"/>
    <property type="match status" value="1"/>
</dbReference>
<name>A0A1Z5KHZ6_FISSO</name>
<dbReference type="InterPro" id="IPR011004">
    <property type="entry name" value="Trimer_LpxA-like_sf"/>
</dbReference>
<evidence type="ECO:0000256" key="1">
    <source>
        <dbReference type="SAM" id="MobiDB-lite"/>
    </source>
</evidence>
<dbReference type="InterPro" id="IPR050484">
    <property type="entry name" value="Transf_Hexapept/Carb_Anhydrase"/>
</dbReference>
<accession>A0A1Z5KHZ6</accession>
<dbReference type="InterPro" id="IPR047324">
    <property type="entry name" value="LbH_gamma_CA-like"/>
</dbReference>
<organism evidence="2 3">
    <name type="scientific">Fistulifera solaris</name>
    <name type="common">Oleaginous diatom</name>
    <dbReference type="NCBI Taxonomy" id="1519565"/>
    <lineage>
        <taxon>Eukaryota</taxon>
        <taxon>Sar</taxon>
        <taxon>Stramenopiles</taxon>
        <taxon>Ochrophyta</taxon>
        <taxon>Bacillariophyta</taxon>
        <taxon>Bacillariophyceae</taxon>
        <taxon>Bacillariophycidae</taxon>
        <taxon>Naviculales</taxon>
        <taxon>Naviculaceae</taxon>
        <taxon>Fistulifera</taxon>
    </lineage>
</organism>
<comment type="caution">
    <text evidence="2">The sequence shown here is derived from an EMBL/GenBank/DDBJ whole genome shotgun (WGS) entry which is preliminary data.</text>
</comment>
<dbReference type="PANTHER" id="PTHR13061:SF29">
    <property type="entry name" value="GAMMA CARBONIC ANHYDRASE-LIKE 1, MITOCHONDRIAL-RELATED"/>
    <property type="match status" value="1"/>
</dbReference>
<evidence type="ECO:0000313" key="2">
    <source>
        <dbReference type="EMBL" id="GAX25879.1"/>
    </source>
</evidence>
<dbReference type="InParanoid" id="A0A1Z5KHZ6"/>
<gene>
    <name evidence="2" type="ORF">FisN_6Hh083</name>
</gene>
<keyword evidence="3" id="KW-1185">Reference proteome</keyword>
<dbReference type="Proteomes" id="UP000198406">
    <property type="component" value="Unassembled WGS sequence"/>
</dbReference>
<dbReference type="EMBL" id="BDSP01000234">
    <property type="protein sequence ID" value="GAX25879.1"/>
    <property type="molecule type" value="Genomic_DNA"/>
</dbReference>
<feature type="region of interest" description="Disordered" evidence="1">
    <location>
        <begin position="237"/>
        <end position="258"/>
    </location>
</feature>
<reference evidence="2 3" key="1">
    <citation type="journal article" date="2015" name="Plant Cell">
        <title>Oil accumulation by the oleaginous diatom Fistulifera solaris as revealed by the genome and transcriptome.</title>
        <authorList>
            <person name="Tanaka T."/>
            <person name="Maeda Y."/>
            <person name="Veluchamy A."/>
            <person name="Tanaka M."/>
            <person name="Abida H."/>
            <person name="Marechal E."/>
            <person name="Bowler C."/>
            <person name="Muto M."/>
            <person name="Sunaga Y."/>
            <person name="Tanaka M."/>
            <person name="Yoshino T."/>
            <person name="Taniguchi T."/>
            <person name="Fukuda Y."/>
            <person name="Nemoto M."/>
            <person name="Matsumoto M."/>
            <person name="Wong P.S."/>
            <person name="Aburatani S."/>
            <person name="Fujibuchi W."/>
        </authorList>
    </citation>
    <scope>NUCLEOTIDE SEQUENCE [LARGE SCALE GENOMIC DNA]</scope>
    <source>
        <strain evidence="2 3">JPCC DA0580</strain>
    </source>
</reference>
<dbReference type="CDD" id="cd04645">
    <property type="entry name" value="LbH_gamma_CA_like"/>
    <property type="match status" value="1"/>
</dbReference>
<proteinExistence type="predicted"/>
<dbReference type="Gene3D" id="2.160.10.10">
    <property type="entry name" value="Hexapeptide repeat proteins"/>
    <property type="match status" value="1"/>
</dbReference>
<dbReference type="SUPFAM" id="SSF51161">
    <property type="entry name" value="Trimeric LpxA-like enzymes"/>
    <property type="match status" value="1"/>
</dbReference>
<evidence type="ECO:0000313" key="3">
    <source>
        <dbReference type="Proteomes" id="UP000198406"/>
    </source>
</evidence>
<feature type="compositionally biased region" description="Basic and acidic residues" evidence="1">
    <location>
        <begin position="237"/>
        <end position="248"/>
    </location>
</feature>
<sequence length="274" mass="28336">MSSYVARASLGLASAMRKVGSALDGAGKGIEITKYTEKLVPSTRFVAVDGIGPTVSAECFVAPSASVIGNVSIGKGSSIWYGATIRGDVNEVTIGDRTSIGDRSVVHVAKIQGDFPTHIGSGVTIGPGALVHAATLKDGCVIGEAAQVMDGAVVEEKAYVAPASVVTPGTKIPAGELWAGAPAKKVRALTEAELSSAAEAVLQTAILAQEHAIENAKDYKQILEEAELADIAEHLDESSPRKPIKDINDVLGQGPPGRIFRSTLTHPYEAGKKN</sequence>